<dbReference type="InterPro" id="IPR050106">
    <property type="entry name" value="HistidinolP_aminotransfase"/>
</dbReference>
<evidence type="ECO:0000256" key="8">
    <source>
        <dbReference type="ARBA" id="ARBA00047481"/>
    </source>
</evidence>
<dbReference type="Pfam" id="PF00155">
    <property type="entry name" value="Aminotran_1_2"/>
    <property type="match status" value="1"/>
</dbReference>
<evidence type="ECO:0000256" key="2">
    <source>
        <dbReference type="ARBA" id="ARBA00005011"/>
    </source>
</evidence>
<reference evidence="12" key="1">
    <citation type="submission" date="2021-04" db="EMBL/GenBank/DDBJ databases">
        <authorList>
            <person name="Zhang D.-C."/>
        </authorList>
    </citation>
    <scope>NUCLEOTIDE SEQUENCE</scope>
    <source>
        <strain evidence="12">CGMCC 1.15697</strain>
    </source>
</reference>
<dbReference type="InterPro" id="IPR004839">
    <property type="entry name" value="Aminotransferase_I/II_large"/>
</dbReference>
<evidence type="ECO:0000256" key="7">
    <source>
        <dbReference type="ARBA" id="ARBA00022898"/>
    </source>
</evidence>
<feature type="modified residue" description="N6-(pyridoxal phosphate)lysine" evidence="9">
    <location>
        <position position="231"/>
    </location>
</feature>
<comment type="caution">
    <text evidence="12">The sequence shown here is derived from an EMBL/GenBank/DDBJ whole genome shotgun (WGS) entry which is preliminary data.</text>
</comment>
<dbReference type="CDD" id="cd00609">
    <property type="entry name" value="AAT_like"/>
    <property type="match status" value="1"/>
</dbReference>
<feature type="compositionally biased region" description="Polar residues" evidence="10">
    <location>
        <begin position="1"/>
        <end position="13"/>
    </location>
</feature>
<dbReference type="GO" id="GO:0030170">
    <property type="term" value="F:pyridoxal phosphate binding"/>
    <property type="evidence" value="ECO:0007669"/>
    <property type="project" value="InterPro"/>
</dbReference>
<feature type="domain" description="Aminotransferase class I/classII large" evidence="11">
    <location>
        <begin position="43"/>
        <end position="366"/>
    </location>
</feature>
<keyword evidence="13" id="KW-1185">Reference proteome</keyword>
<dbReference type="HAMAP" id="MF_01023">
    <property type="entry name" value="HisC_aminotrans_2"/>
    <property type="match status" value="1"/>
</dbReference>
<dbReference type="InterPro" id="IPR015422">
    <property type="entry name" value="PyrdxlP-dep_Trfase_small"/>
</dbReference>
<dbReference type="Gene3D" id="3.40.640.10">
    <property type="entry name" value="Type I PLP-dependent aspartate aminotransferase-like (Major domain)"/>
    <property type="match status" value="1"/>
</dbReference>
<dbReference type="EC" id="2.6.1.9" evidence="9"/>
<dbReference type="InterPro" id="IPR015424">
    <property type="entry name" value="PyrdxlP-dep_Trfase"/>
</dbReference>
<evidence type="ECO:0000256" key="3">
    <source>
        <dbReference type="ARBA" id="ARBA00007970"/>
    </source>
</evidence>
<comment type="catalytic activity">
    <reaction evidence="8 9">
        <text>L-histidinol phosphate + 2-oxoglutarate = 3-(imidazol-4-yl)-2-oxopropyl phosphate + L-glutamate</text>
        <dbReference type="Rhea" id="RHEA:23744"/>
        <dbReference type="ChEBI" id="CHEBI:16810"/>
        <dbReference type="ChEBI" id="CHEBI:29985"/>
        <dbReference type="ChEBI" id="CHEBI:57766"/>
        <dbReference type="ChEBI" id="CHEBI:57980"/>
        <dbReference type="EC" id="2.6.1.9"/>
    </reaction>
</comment>
<feature type="region of interest" description="Disordered" evidence="10">
    <location>
        <begin position="1"/>
        <end position="31"/>
    </location>
</feature>
<keyword evidence="7 9" id="KW-0663">Pyridoxal phosphate</keyword>
<dbReference type="InterPro" id="IPR015421">
    <property type="entry name" value="PyrdxlP-dep_Trfase_major"/>
</dbReference>
<keyword evidence="6 9" id="KW-0808">Transferase</keyword>
<dbReference type="SUPFAM" id="SSF53383">
    <property type="entry name" value="PLP-dependent transferases"/>
    <property type="match status" value="1"/>
</dbReference>
<evidence type="ECO:0000313" key="12">
    <source>
        <dbReference type="EMBL" id="MBP5856482.1"/>
    </source>
</evidence>
<dbReference type="GO" id="GO:0000105">
    <property type="term" value="P:L-histidine biosynthetic process"/>
    <property type="evidence" value="ECO:0007669"/>
    <property type="project" value="UniProtKB-UniRule"/>
</dbReference>
<evidence type="ECO:0000313" key="13">
    <source>
        <dbReference type="Proteomes" id="UP000672602"/>
    </source>
</evidence>
<comment type="subunit">
    <text evidence="4 9">Homodimer.</text>
</comment>
<dbReference type="Gene3D" id="3.90.1150.10">
    <property type="entry name" value="Aspartate Aminotransferase, domain 1"/>
    <property type="match status" value="1"/>
</dbReference>
<organism evidence="12 13">
    <name type="scientific">Marivibrio halodurans</name>
    <dbReference type="NCBI Taxonomy" id="2039722"/>
    <lineage>
        <taxon>Bacteria</taxon>
        <taxon>Pseudomonadati</taxon>
        <taxon>Pseudomonadota</taxon>
        <taxon>Alphaproteobacteria</taxon>
        <taxon>Rhodospirillales</taxon>
        <taxon>Rhodospirillaceae</taxon>
        <taxon>Marivibrio</taxon>
    </lineage>
</organism>
<evidence type="ECO:0000256" key="5">
    <source>
        <dbReference type="ARBA" id="ARBA00022576"/>
    </source>
</evidence>
<dbReference type="GO" id="GO:0004400">
    <property type="term" value="F:histidinol-phosphate transaminase activity"/>
    <property type="evidence" value="ECO:0007669"/>
    <property type="project" value="UniProtKB-UniRule"/>
</dbReference>
<accession>A0A8J7V248</accession>
<protein>
    <recommendedName>
        <fullName evidence="9">Histidinol-phosphate aminotransferase</fullName>
        <ecNumber evidence="9">2.6.1.9</ecNumber>
    </recommendedName>
    <alternativeName>
        <fullName evidence="9">Imidazole acetol-phosphate transaminase</fullName>
    </alternativeName>
</protein>
<dbReference type="InterPro" id="IPR005861">
    <property type="entry name" value="HisP_aminotrans"/>
</dbReference>
<dbReference type="PANTHER" id="PTHR43643">
    <property type="entry name" value="HISTIDINOL-PHOSPHATE AMINOTRANSFERASE 2"/>
    <property type="match status" value="1"/>
</dbReference>
<evidence type="ECO:0000256" key="9">
    <source>
        <dbReference type="HAMAP-Rule" id="MF_01023"/>
    </source>
</evidence>
<sequence length="372" mass="39823">MNSSQADIQNDPTTGAPMPRPGVMDAPLYVPGTHKAGDDPAILSANENPLGCSPAAVEAFRAAAPHLNRYPEGGSVELRQAIGAVHGLDPAHIVCGAGSDELITLLIRAYAGPGDEVLYSRHGFLMYPITARTVGAVPVAAPESNLATDVDQMLAHVTERTRIVFVANPNNPTGSWVPARDLERLRAGLPEHVLLVLDSAYAEYVEADGYDDGRRLVEAGRNTVMTRTFSKIYGLAALRLGWCYAPANVVDVLNRLRSPFNINAAAQAAGLAAVRDQDFVKRSIAENAAQRLRLTQSLQQLGLDVPPSVCNFVLAGFADEETATAANAYLLSRGVIVRVMAAYGLPRYLRVTVGTSEEVTRLLDGIADFLQR</sequence>
<name>A0A8J7V248_9PROT</name>
<dbReference type="Proteomes" id="UP000672602">
    <property type="component" value="Unassembled WGS sequence"/>
</dbReference>
<comment type="similarity">
    <text evidence="3 9">Belongs to the class-II pyridoxal-phosphate-dependent aminotransferase family. Histidinol-phosphate aminotransferase subfamily.</text>
</comment>
<comment type="cofactor">
    <cofactor evidence="1 9">
        <name>pyridoxal 5'-phosphate</name>
        <dbReference type="ChEBI" id="CHEBI:597326"/>
    </cofactor>
</comment>
<dbReference type="EMBL" id="JAGMWN010000002">
    <property type="protein sequence ID" value="MBP5856482.1"/>
    <property type="molecule type" value="Genomic_DNA"/>
</dbReference>
<evidence type="ECO:0000256" key="10">
    <source>
        <dbReference type="SAM" id="MobiDB-lite"/>
    </source>
</evidence>
<gene>
    <name evidence="9" type="primary">hisC</name>
    <name evidence="12" type="ORF">KAJ83_05645</name>
</gene>
<dbReference type="NCBIfam" id="TIGR01141">
    <property type="entry name" value="hisC"/>
    <property type="match status" value="1"/>
</dbReference>
<dbReference type="AlphaFoldDB" id="A0A8J7V248"/>
<evidence type="ECO:0000256" key="4">
    <source>
        <dbReference type="ARBA" id="ARBA00011738"/>
    </source>
</evidence>
<evidence type="ECO:0000256" key="6">
    <source>
        <dbReference type="ARBA" id="ARBA00022679"/>
    </source>
</evidence>
<dbReference type="RefSeq" id="WP_210681051.1">
    <property type="nucleotide sequence ID" value="NZ_JAGMWN010000002.1"/>
</dbReference>
<keyword evidence="5 9" id="KW-0032">Aminotransferase</keyword>
<keyword evidence="9" id="KW-0368">Histidine biosynthesis</keyword>
<comment type="pathway">
    <text evidence="2 9">Amino-acid biosynthesis; L-histidine biosynthesis; L-histidine from 5-phospho-alpha-D-ribose 1-diphosphate: step 7/9.</text>
</comment>
<keyword evidence="9" id="KW-0028">Amino-acid biosynthesis</keyword>
<evidence type="ECO:0000259" key="11">
    <source>
        <dbReference type="Pfam" id="PF00155"/>
    </source>
</evidence>
<dbReference type="PANTHER" id="PTHR43643:SF3">
    <property type="entry name" value="HISTIDINOL-PHOSPHATE AMINOTRANSFERASE"/>
    <property type="match status" value="1"/>
</dbReference>
<dbReference type="UniPathway" id="UPA00031">
    <property type="reaction ID" value="UER00012"/>
</dbReference>
<evidence type="ECO:0000256" key="1">
    <source>
        <dbReference type="ARBA" id="ARBA00001933"/>
    </source>
</evidence>
<proteinExistence type="inferred from homology"/>